<keyword evidence="12 14" id="KW-0472">Membrane</keyword>
<sequence>MAFFLGSITLTLIAVLTVIFTSVYIYFTRNFNFWSKVGIPFLKPVPFLGNLKDVFLQKIDLATHLKNLYDESKDKPCIGIFAFDRPALLVNDLDLAKKIVVQDSQIFIDHAAEIDENADPVFGRMLFLQKGKRWKHLRVNMTPIFTSGKMKMMFYLVENCGKELVHCLDKESAGGKRDYSSLRNIFRPSCETWTLTLREEHRLRVFENKILREIFGAKRDEVTGEWRKLHNTELHALHSSPDIIRNIKSRRLRWAGHASRMGESRNTYRVLVGRPEGKRPLGRPRRRWEDNIKMDLREVGYDREWINLAQDRAYVRAAMNLRIALKPVSSPVMVREMMARYTTDAISTCALGIESNSLKNPNAEMRHYMRRVFDFTAWKGVVGLLMFFSPALLNFFRFKFLDVETANFFRNTMWNTVEYRKKHGVVRKDLLDSLMELRKKNMEEEKNGKGGNNYLKLEDDIFVAQAFQIFIGGFETSSSTTTFALHQLAFHPEIQERLREEIMGNLAKYNQEVTYDGINEMTYLDMVVSETLRLFPVIGFLDRVSIQDYQLPNSNGKGSSILPKGTTVYVPLFAYHKNPEYFPDPEKFDPDRFTEENKKMQSNYSYMPFGEGPRICIGKRFGLMQVKTALMHILSNFEVTPCKDTPRVLEYDPKSYLLQTLNDIELNFKKIVH</sequence>
<dbReference type="PANTHER" id="PTHR24292:SF45">
    <property type="entry name" value="CYTOCHROME P450 6G1-RELATED"/>
    <property type="match status" value="1"/>
</dbReference>
<dbReference type="InterPro" id="IPR050476">
    <property type="entry name" value="Insect_CytP450_Detox"/>
</dbReference>
<keyword evidence="7" id="KW-0256">Endoplasmic reticulum</keyword>
<dbReference type="InterPro" id="IPR001128">
    <property type="entry name" value="Cyt_P450"/>
</dbReference>
<keyword evidence="9 13" id="KW-0560">Oxidoreductase</keyword>
<dbReference type="InterPro" id="IPR036396">
    <property type="entry name" value="Cyt_P450_sf"/>
</dbReference>
<dbReference type="PROSITE" id="PS00086">
    <property type="entry name" value="CYTOCHROME_P450"/>
    <property type="match status" value="1"/>
</dbReference>
<evidence type="ECO:0000256" key="13">
    <source>
        <dbReference type="RuleBase" id="RU000461"/>
    </source>
</evidence>
<evidence type="ECO:0000256" key="5">
    <source>
        <dbReference type="ARBA" id="ARBA00022617"/>
    </source>
</evidence>
<evidence type="ECO:0000256" key="12">
    <source>
        <dbReference type="ARBA" id="ARBA00023136"/>
    </source>
</evidence>
<dbReference type="CDD" id="cd11056">
    <property type="entry name" value="CYP6-like"/>
    <property type="match status" value="1"/>
</dbReference>
<reference evidence="15 16" key="1">
    <citation type="journal article" date="2022" name="Allergy">
        <title>Genome assembly and annotation of Periplaneta americana reveal a comprehensive cockroach allergen profile.</title>
        <authorList>
            <person name="Wang L."/>
            <person name="Xiong Q."/>
            <person name="Saelim N."/>
            <person name="Wang L."/>
            <person name="Nong W."/>
            <person name="Wan A.T."/>
            <person name="Shi M."/>
            <person name="Liu X."/>
            <person name="Cao Q."/>
            <person name="Hui J.H.L."/>
            <person name="Sookrung N."/>
            <person name="Leung T.F."/>
            <person name="Tungtrongchitr A."/>
            <person name="Tsui S.K.W."/>
        </authorList>
    </citation>
    <scope>NUCLEOTIDE SEQUENCE [LARGE SCALE GENOMIC DNA]</scope>
    <source>
        <strain evidence="15">PWHHKU_190912</strain>
    </source>
</reference>
<organism evidence="15 16">
    <name type="scientific">Periplaneta americana</name>
    <name type="common">American cockroach</name>
    <name type="synonym">Blatta americana</name>
    <dbReference type="NCBI Taxonomy" id="6978"/>
    <lineage>
        <taxon>Eukaryota</taxon>
        <taxon>Metazoa</taxon>
        <taxon>Ecdysozoa</taxon>
        <taxon>Arthropoda</taxon>
        <taxon>Hexapoda</taxon>
        <taxon>Insecta</taxon>
        <taxon>Pterygota</taxon>
        <taxon>Neoptera</taxon>
        <taxon>Polyneoptera</taxon>
        <taxon>Dictyoptera</taxon>
        <taxon>Blattodea</taxon>
        <taxon>Blattoidea</taxon>
        <taxon>Blattidae</taxon>
        <taxon>Blattinae</taxon>
        <taxon>Periplaneta</taxon>
    </lineage>
</organism>
<comment type="similarity">
    <text evidence="4 13">Belongs to the cytochrome P450 family.</text>
</comment>
<evidence type="ECO:0000256" key="7">
    <source>
        <dbReference type="ARBA" id="ARBA00022824"/>
    </source>
</evidence>
<comment type="cofactor">
    <cofactor evidence="1">
        <name>heme</name>
        <dbReference type="ChEBI" id="CHEBI:30413"/>
    </cofactor>
</comment>
<keyword evidence="10 13" id="KW-0408">Iron</keyword>
<keyword evidence="16" id="KW-1185">Reference proteome</keyword>
<name>A0ABQ8SGQ3_PERAM</name>
<dbReference type="InterPro" id="IPR017972">
    <property type="entry name" value="Cyt_P450_CS"/>
</dbReference>
<dbReference type="SUPFAM" id="SSF48264">
    <property type="entry name" value="Cytochrome P450"/>
    <property type="match status" value="2"/>
</dbReference>
<evidence type="ECO:0000256" key="2">
    <source>
        <dbReference type="ARBA" id="ARBA00004174"/>
    </source>
</evidence>
<proteinExistence type="inferred from homology"/>
<keyword evidence="8" id="KW-0492">Microsome</keyword>
<keyword evidence="11 13" id="KW-0503">Monooxygenase</keyword>
<dbReference type="PANTHER" id="PTHR24292">
    <property type="entry name" value="CYTOCHROME P450"/>
    <property type="match status" value="1"/>
</dbReference>
<dbReference type="PRINTS" id="PR00385">
    <property type="entry name" value="P450"/>
</dbReference>
<dbReference type="InterPro" id="IPR002401">
    <property type="entry name" value="Cyt_P450_E_grp-I"/>
</dbReference>
<dbReference type="Proteomes" id="UP001148838">
    <property type="component" value="Unassembled WGS sequence"/>
</dbReference>
<keyword evidence="14" id="KW-0812">Transmembrane</keyword>
<comment type="subcellular location">
    <subcellularLocation>
        <location evidence="3">Endoplasmic reticulum membrane</location>
        <topology evidence="3">Peripheral membrane protein</topology>
    </subcellularLocation>
    <subcellularLocation>
        <location evidence="2">Microsome membrane</location>
        <topology evidence="2">Peripheral membrane protein</topology>
    </subcellularLocation>
</comment>
<dbReference type="Pfam" id="PF00067">
    <property type="entry name" value="p450"/>
    <property type="match status" value="2"/>
</dbReference>
<evidence type="ECO:0000256" key="6">
    <source>
        <dbReference type="ARBA" id="ARBA00022723"/>
    </source>
</evidence>
<keyword evidence="14" id="KW-1133">Transmembrane helix</keyword>
<evidence type="ECO:0008006" key="17">
    <source>
        <dbReference type="Google" id="ProtNLM"/>
    </source>
</evidence>
<feature type="transmembrane region" description="Helical" evidence="14">
    <location>
        <begin position="6"/>
        <end position="27"/>
    </location>
</feature>
<comment type="caution">
    <text evidence="15">The sequence shown here is derived from an EMBL/GenBank/DDBJ whole genome shotgun (WGS) entry which is preliminary data.</text>
</comment>
<gene>
    <name evidence="15" type="ORF">ANN_15158</name>
</gene>
<dbReference type="PRINTS" id="PR00463">
    <property type="entry name" value="EP450I"/>
</dbReference>
<evidence type="ECO:0000256" key="3">
    <source>
        <dbReference type="ARBA" id="ARBA00004406"/>
    </source>
</evidence>
<dbReference type="Gene3D" id="1.10.630.10">
    <property type="entry name" value="Cytochrome P450"/>
    <property type="match status" value="2"/>
</dbReference>
<keyword evidence="6 13" id="KW-0479">Metal-binding</keyword>
<evidence type="ECO:0000256" key="8">
    <source>
        <dbReference type="ARBA" id="ARBA00022848"/>
    </source>
</evidence>
<evidence type="ECO:0000256" key="11">
    <source>
        <dbReference type="ARBA" id="ARBA00023033"/>
    </source>
</evidence>
<evidence type="ECO:0000256" key="10">
    <source>
        <dbReference type="ARBA" id="ARBA00023004"/>
    </source>
</evidence>
<keyword evidence="5 13" id="KW-0349">Heme</keyword>
<dbReference type="EMBL" id="JAJSOF020000027">
    <property type="protein sequence ID" value="KAJ4432902.1"/>
    <property type="molecule type" value="Genomic_DNA"/>
</dbReference>
<evidence type="ECO:0000256" key="1">
    <source>
        <dbReference type="ARBA" id="ARBA00001971"/>
    </source>
</evidence>
<evidence type="ECO:0000313" key="15">
    <source>
        <dbReference type="EMBL" id="KAJ4432902.1"/>
    </source>
</evidence>
<evidence type="ECO:0000256" key="14">
    <source>
        <dbReference type="SAM" id="Phobius"/>
    </source>
</evidence>
<evidence type="ECO:0000256" key="9">
    <source>
        <dbReference type="ARBA" id="ARBA00023002"/>
    </source>
</evidence>
<accession>A0ABQ8SGQ3</accession>
<protein>
    <recommendedName>
        <fullName evidence="17">Cytochrome P450</fullName>
    </recommendedName>
</protein>
<evidence type="ECO:0000313" key="16">
    <source>
        <dbReference type="Proteomes" id="UP001148838"/>
    </source>
</evidence>
<feature type="transmembrane region" description="Helical" evidence="14">
    <location>
        <begin position="375"/>
        <end position="396"/>
    </location>
</feature>
<evidence type="ECO:0000256" key="4">
    <source>
        <dbReference type="ARBA" id="ARBA00010617"/>
    </source>
</evidence>